<dbReference type="CDD" id="cd06578">
    <property type="entry name" value="HemD"/>
    <property type="match status" value="1"/>
</dbReference>
<organism evidence="3">
    <name type="scientific">Grosmannia clavigera (strain kw1407 / UAMH 11150)</name>
    <name type="common">Blue stain fungus</name>
    <name type="synonym">Graphiocladiella clavigera</name>
    <dbReference type="NCBI Taxonomy" id="655863"/>
    <lineage>
        <taxon>Eukaryota</taxon>
        <taxon>Fungi</taxon>
        <taxon>Dikarya</taxon>
        <taxon>Ascomycota</taxon>
        <taxon>Pezizomycotina</taxon>
        <taxon>Sordariomycetes</taxon>
        <taxon>Sordariomycetidae</taxon>
        <taxon>Ophiostomatales</taxon>
        <taxon>Ophiostomataceae</taxon>
        <taxon>Leptographium</taxon>
    </lineage>
</organism>
<dbReference type="PANTHER" id="PTHR12390:SF0">
    <property type="entry name" value="UROPORPHYRINOGEN-III SYNTHASE"/>
    <property type="match status" value="1"/>
</dbReference>
<protein>
    <submittedName>
        <fullName evidence="2">Uroporphyrinogen-iii synthase</fullName>
    </submittedName>
</protein>
<dbReference type="FunCoup" id="F0XNG5">
    <property type="interactions" value="109"/>
</dbReference>
<dbReference type="InterPro" id="IPR039793">
    <property type="entry name" value="UROS/Hem4"/>
</dbReference>
<dbReference type="Proteomes" id="UP000007796">
    <property type="component" value="Unassembled WGS sequence"/>
</dbReference>
<dbReference type="UniPathway" id="UPA00251">
    <property type="reaction ID" value="UER00320"/>
</dbReference>
<keyword evidence="3" id="KW-1185">Reference proteome</keyword>
<gene>
    <name evidence="2" type="ORF">CMQ_1857</name>
</gene>
<dbReference type="GeneID" id="25974781"/>
<name>F0XNG5_GROCL</name>
<evidence type="ECO:0000313" key="3">
    <source>
        <dbReference type="Proteomes" id="UP000007796"/>
    </source>
</evidence>
<dbReference type="OrthoDB" id="5595751at2759"/>
<dbReference type="eggNOG" id="KOG4132">
    <property type="taxonomic scope" value="Eukaryota"/>
</dbReference>
<dbReference type="RefSeq" id="XP_014170258.1">
    <property type="nucleotide sequence ID" value="XM_014314783.1"/>
</dbReference>
<feature type="domain" description="Tetrapyrrole biosynthesis uroporphyrinogen III synthase" evidence="1">
    <location>
        <begin position="40"/>
        <end position="304"/>
    </location>
</feature>
<dbReference type="HOGENOM" id="CLU_051874_0_0_1"/>
<evidence type="ECO:0000259" key="1">
    <source>
        <dbReference type="Pfam" id="PF02602"/>
    </source>
</evidence>
<dbReference type="Pfam" id="PF02602">
    <property type="entry name" value="HEM4"/>
    <property type="match status" value="1"/>
</dbReference>
<dbReference type="EMBL" id="GL629795">
    <property type="protein sequence ID" value="EFX00776.1"/>
    <property type="molecule type" value="Genomic_DNA"/>
</dbReference>
<dbReference type="PANTHER" id="PTHR12390">
    <property type="entry name" value="UROPORPHYRINOGEN III SYNTHASE"/>
    <property type="match status" value="1"/>
</dbReference>
<dbReference type="InterPro" id="IPR036108">
    <property type="entry name" value="4pyrrol_syn_uPrphyn_synt_sf"/>
</dbReference>
<dbReference type="GO" id="GO:0006782">
    <property type="term" value="P:protoporphyrinogen IX biosynthetic process"/>
    <property type="evidence" value="ECO:0007669"/>
    <property type="project" value="UniProtKB-UniPathway"/>
</dbReference>
<dbReference type="SUPFAM" id="SSF69618">
    <property type="entry name" value="HemD-like"/>
    <property type="match status" value="1"/>
</dbReference>
<dbReference type="STRING" id="655863.F0XNG5"/>
<evidence type="ECO:0000313" key="2">
    <source>
        <dbReference type="EMBL" id="EFX00776.1"/>
    </source>
</evidence>
<dbReference type="InterPro" id="IPR003754">
    <property type="entry name" value="4pyrrol_synth_uPrphyn_synth"/>
</dbReference>
<dbReference type="AlphaFoldDB" id="F0XNG5"/>
<reference evidence="2 3" key="1">
    <citation type="journal article" date="2011" name="Proc. Natl. Acad. Sci. U.S.A.">
        <title>Genome and transcriptome analyses of the mountain pine beetle-fungal symbiont Grosmannia clavigera, a lodgepole pine pathogen.</title>
        <authorList>
            <person name="DiGuistini S."/>
            <person name="Wang Y."/>
            <person name="Liao N.Y."/>
            <person name="Taylor G."/>
            <person name="Tanguay P."/>
            <person name="Feau N."/>
            <person name="Henrissat B."/>
            <person name="Chan S.K."/>
            <person name="Hesse-Orce U."/>
            <person name="Alamouti S.M."/>
            <person name="Tsui C.K.M."/>
            <person name="Docking R.T."/>
            <person name="Levasseur A."/>
            <person name="Haridas S."/>
            <person name="Robertson G."/>
            <person name="Birol I."/>
            <person name="Holt R.A."/>
            <person name="Marra M.A."/>
            <person name="Hamelin R.C."/>
            <person name="Hirst M."/>
            <person name="Jones S.J.M."/>
            <person name="Bohlmann J."/>
            <person name="Breuil C."/>
        </authorList>
    </citation>
    <scope>NUCLEOTIDE SEQUENCE [LARGE SCALE GENOMIC DNA]</scope>
    <source>
        <strain evidence="3">kw1407 / UAMH 11150</strain>
    </source>
</reference>
<dbReference type="Gene3D" id="3.40.50.10090">
    <property type="match status" value="2"/>
</dbReference>
<dbReference type="FunFam" id="3.40.50.10090:FF:000011">
    <property type="entry name" value="Uroporphyrinogen-III synthase (UroS), putative"/>
    <property type="match status" value="1"/>
</dbReference>
<accession>F0XNG5</accession>
<dbReference type="GO" id="GO:0004852">
    <property type="term" value="F:uroporphyrinogen-III synthase activity"/>
    <property type="evidence" value="ECO:0007669"/>
    <property type="project" value="InterPro"/>
</dbReference>
<dbReference type="InParanoid" id="F0XNG5"/>
<sequence>MATPTSSVPATPVLLLKTKSSPTDAYEDHFAEMTGEHGGGFDPIFVPVLEHRFDDDGVAQLRDVLVRRRIASTGEVAYGGLIFTSQRAVEAFARVVAEGEGEGESESRSEKGAWPHLQDVPTYSVGPATTRALRAVPQQPPLQVVGDHTGNGEDLAYFIREHYAIAQPVTPPPPLLFLVGEKRRDVIPRVLMDPTSSRPVRVDEVVVYGTGEMPSFAADLDRVLTATRDRPCRWVVVFSPTGCDRLLAGLGLLDPATGRVHGDGSPVTARSTYVATIGPTTRAFLRDSFGFEPDVCADEPTPAGVSRGITRFMAAQTLGH</sequence>
<proteinExistence type="predicted"/>
<dbReference type="GO" id="GO:0006780">
    <property type="term" value="P:uroporphyrinogen III biosynthetic process"/>
    <property type="evidence" value="ECO:0007669"/>
    <property type="project" value="InterPro"/>
</dbReference>
<dbReference type="GO" id="GO:0005829">
    <property type="term" value="C:cytosol"/>
    <property type="evidence" value="ECO:0007669"/>
    <property type="project" value="TreeGrafter"/>
</dbReference>